<protein>
    <recommendedName>
        <fullName evidence="4">1-acyl-sn-glycerol-3-phosphate acyltransferase</fullName>
        <ecNumber evidence="4">2.3.1.51</ecNumber>
    </recommendedName>
</protein>
<comment type="similarity">
    <text evidence="1 4">Belongs to the 1-acyl-sn-glycerol-3-phosphate acyltransferase family.</text>
</comment>
<evidence type="ECO:0000256" key="2">
    <source>
        <dbReference type="ARBA" id="ARBA00022679"/>
    </source>
</evidence>
<proteinExistence type="inferred from homology"/>
<dbReference type="CDD" id="cd07989">
    <property type="entry name" value="LPLAT_AGPAT-like"/>
    <property type="match status" value="1"/>
</dbReference>
<keyword evidence="5" id="KW-0812">Transmembrane</keyword>
<evidence type="ECO:0000256" key="4">
    <source>
        <dbReference type="RuleBase" id="RU361267"/>
    </source>
</evidence>
<organism evidence="7 8">
    <name type="scientific">Cephalotrichum gorgonifer</name>
    <dbReference type="NCBI Taxonomy" id="2041049"/>
    <lineage>
        <taxon>Eukaryota</taxon>
        <taxon>Fungi</taxon>
        <taxon>Dikarya</taxon>
        <taxon>Ascomycota</taxon>
        <taxon>Pezizomycotina</taxon>
        <taxon>Sordariomycetes</taxon>
        <taxon>Hypocreomycetidae</taxon>
        <taxon>Microascales</taxon>
        <taxon>Microascaceae</taxon>
        <taxon>Cephalotrichum</taxon>
    </lineage>
</organism>
<dbReference type="GO" id="GO:0003841">
    <property type="term" value="F:1-acylglycerol-3-phosphate O-acyltransferase activity"/>
    <property type="evidence" value="ECO:0007669"/>
    <property type="project" value="UniProtKB-UniRule"/>
</dbReference>
<evidence type="ECO:0000256" key="3">
    <source>
        <dbReference type="ARBA" id="ARBA00023315"/>
    </source>
</evidence>
<keyword evidence="4" id="KW-0443">Lipid metabolism</keyword>
<comment type="domain">
    <text evidence="4">The HXXXXD motif is essential for acyltransferase activity and may constitute the binding site for the phosphate moiety of the glycerol-3-phosphate.</text>
</comment>
<keyword evidence="2 4" id="KW-0808">Transferase</keyword>
<dbReference type="EMBL" id="ONZQ02000004">
    <property type="protein sequence ID" value="SPO01101.1"/>
    <property type="molecule type" value="Genomic_DNA"/>
</dbReference>
<dbReference type="SMART" id="SM00563">
    <property type="entry name" value="PlsC"/>
    <property type="match status" value="1"/>
</dbReference>
<dbReference type="PANTHER" id="PTHR10434">
    <property type="entry name" value="1-ACYL-SN-GLYCEROL-3-PHOSPHATE ACYLTRANSFERASE"/>
    <property type="match status" value="1"/>
</dbReference>
<gene>
    <name evidence="7" type="ORF">DNG_03848</name>
</gene>
<evidence type="ECO:0000259" key="6">
    <source>
        <dbReference type="SMART" id="SM00563"/>
    </source>
</evidence>
<sequence>MWLLTALSYFTTFLAGIAALIAALYVVSFAIPKAAFFARLIAFYFSILVTCTFILPVCLIFRLVGQGGSGQWAGGRLFRYLVQITMGISFEIQDPHGVLDKVRPAVLIGNHQAEFDLIMLGTIFPRNCSVTAKASLKKVPFLGWFMLLTKAIFIERANSKNARATMKKAGDQMATMRQSVYVFPEGTRSYTKDPVLLPFKKGGFHLAVEAGAPIVPCVVANYSHLIWLKEFVLRPGKIPVKVLEPIPTKGLTAADVDDLARKTRDLMLDELVHLTAEAQGKVHAPLPGSKKTK</sequence>
<dbReference type="InterPro" id="IPR004552">
    <property type="entry name" value="AGP_acyltrans"/>
</dbReference>
<feature type="transmembrane region" description="Helical" evidence="5">
    <location>
        <begin position="43"/>
        <end position="64"/>
    </location>
</feature>
<dbReference type="Pfam" id="PF01553">
    <property type="entry name" value="Acyltransferase"/>
    <property type="match status" value="1"/>
</dbReference>
<keyword evidence="5" id="KW-1133">Transmembrane helix</keyword>
<dbReference type="InterPro" id="IPR002123">
    <property type="entry name" value="Plipid/glycerol_acylTrfase"/>
</dbReference>
<evidence type="ECO:0000256" key="5">
    <source>
        <dbReference type="SAM" id="Phobius"/>
    </source>
</evidence>
<comment type="catalytic activity">
    <reaction evidence="4">
        <text>a 1-acyl-sn-glycero-3-phosphate + an acyl-CoA = a 1,2-diacyl-sn-glycero-3-phosphate + CoA</text>
        <dbReference type="Rhea" id="RHEA:19709"/>
        <dbReference type="ChEBI" id="CHEBI:57287"/>
        <dbReference type="ChEBI" id="CHEBI:57970"/>
        <dbReference type="ChEBI" id="CHEBI:58342"/>
        <dbReference type="ChEBI" id="CHEBI:58608"/>
        <dbReference type="EC" id="2.3.1.51"/>
    </reaction>
</comment>
<reference evidence="7" key="1">
    <citation type="submission" date="2018-03" db="EMBL/GenBank/DDBJ databases">
        <authorList>
            <person name="Guldener U."/>
        </authorList>
    </citation>
    <scope>NUCLEOTIDE SEQUENCE</scope>
</reference>
<dbReference type="EC" id="2.3.1.51" evidence="4"/>
<dbReference type="AlphaFoldDB" id="A0AAE8MUW3"/>
<dbReference type="GO" id="GO:0006654">
    <property type="term" value="P:phosphatidic acid biosynthetic process"/>
    <property type="evidence" value="ECO:0007669"/>
    <property type="project" value="TreeGrafter"/>
</dbReference>
<comment type="caution">
    <text evidence="7">The sequence shown here is derived from an EMBL/GenBank/DDBJ whole genome shotgun (WGS) entry which is preliminary data.</text>
</comment>
<dbReference type="SUPFAM" id="SSF69593">
    <property type="entry name" value="Glycerol-3-phosphate (1)-acyltransferase"/>
    <property type="match status" value="1"/>
</dbReference>
<name>A0AAE8MUW3_9PEZI</name>
<evidence type="ECO:0000313" key="8">
    <source>
        <dbReference type="Proteomes" id="UP001187682"/>
    </source>
</evidence>
<feature type="transmembrane region" description="Helical" evidence="5">
    <location>
        <begin position="6"/>
        <end position="31"/>
    </location>
</feature>
<keyword evidence="4" id="KW-1208">Phospholipid metabolism</keyword>
<evidence type="ECO:0000313" key="7">
    <source>
        <dbReference type="EMBL" id="SPO01101.1"/>
    </source>
</evidence>
<dbReference type="Proteomes" id="UP001187682">
    <property type="component" value="Unassembled WGS sequence"/>
</dbReference>
<keyword evidence="8" id="KW-1185">Reference proteome</keyword>
<keyword evidence="3 4" id="KW-0012">Acyltransferase</keyword>
<keyword evidence="5" id="KW-0472">Membrane</keyword>
<evidence type="ECO:0000256" key="1">
    <source>
        <dbReference type="ARBA" id="ARBA00008655"/>
    </source>
</evidence>
<dbReference type="PANTHER" id="PTHR10434:SF11">
    <property type="entry name" value="1-ACYL-SN-GLYCEROL-3-PHOSPHATE ACYLTRANSFERASE"/>
    <property type="match status" value="1"/>
</dbReference>
<dbReference type="GO" id="GO:0005783">
    <property type="term" value="C:endoplasmic reticulum"/>
    <property type="evidence" value="ECO:0007669"/>
    <property type="project" value="TreeGrafter"/>
</dbReference>
<dbReference type="NCBIfam" id="TIGR00530">
    <property type="entry name" value="AGP_acyltrn"/>
    <property type="match status" value="1"/>
</dbReference>
<keyword evidence="4" id="KW-0444">Lipid biosynthesis</keyword>
<accession>A0AAE8MUW3</accession>
<dbReference type="GO" id="GO:0016020">
    <property type="term" value="C:membrane"/>
    <property type="evidence" value="ECO:0007669"/>
    <property type="project" value="InterPro"/>
</dbReference>
<feature type="domain" description="Phospholipid/glycerol acyltransferase" evidence="6">
    <location>
        <begin position="105"/>
        <end position="222"/>
    </location>
</feature>
<keyword evidence="4" id="KW-0594">Phospholipid biosynthesis</keyword>